<name>A0A6N9NJL3_9FLAO</name>
<gene>
    <name evidence="1" type="ORF">GQN54_04575</name>
</gene>
<proteinExistence type="predicted"/>
<dbReference type="EMBL" id="WWNE01000005">
    <property type="protein sequence ID" value="NBG65377.1"/>
    <property type="molecule type" value="Genomic_DNA"/>
</dbReference>
<keyword evidence="2" id="KW-1185">Reference proteome</keyword>
<dbReference type="AlphaFoldDB" id="A0A6N9NJL3"/>
<evidence type="ECO:0000313" key="1">
    <source>
        <dbReference type="EMBL" id="NBG65377.1"/>
    </source>
</evidence>
<sequence length="420" mass="48510">MKILIISYYYPPCNSIASLRPVSWAKEWTSMGHEVTVVTRNWEETDNKWPRFIASSKEKIIKVSLDNGFKVLSLPYESYSYLKSKLLRKINSVLKLLNGDFNYEIELKEFYKGIRDEIKVETPDLIVVTSPPLGLVKLGYRIAKEFDLKYIVDFRDYENHFVLNQQPKLSIPDRINLHIKKWYLKKWLKSASLVSVASKEFATYFSKNGITTKALEFTNGFEPDLFNSIQYEQSDKFTISIIGSILNNQEVNIFLDGFNKFITKCDSANVQINFIGGKNIPEMAEKWENRIPSTLLHLTERIDRKKALEIGKNSTLLFYPGWKNYKGMYSGKIFDYLALKRPILIAPSDNDVIERLILDTKSGEIANTAEEVSRYLLTLYSEWKSNGSVAYHGNSEKIKEYSRSTIANKMAIKIKEAINL</sequence>
<dbReference type="Gene3D" id="3.40.50.2000">
    <property type="entry name" value="Glycogen Phosphorylase B"/>
    <property type="match status" value="1"/>
</dbReference>
<evidence type="ECO:0000313" key="2">
    <source>
        <dbReference type="Proteomes" id="UP000470771"/>
    </source>
</evidence>
<evidence type="ECO:0008006" key="3">
    <source>
        <dbReference type="Google" id="ProtNLM"/>
    </source>
</evidence>
<dbReference type="RefSeq" id="WP_160632338.1">
    <property type="nucleotide sequence ID" value="NZ_WWNE01000005.1"/>
</dbReference>
<reference evidence="1 2" key="1">
    <citation type="submission" date="2019-12" db="EMBL/GenBank/DDBJ databases">
        <authorList>
            <person name="Zhao J."/>
        </authorList>
    </citation>
    <scope>NUCLEOTIDE SEQUENCE [LARGE SCALE GENOMIC DNA]</scope>
    <source>
        <strain evidence="1 2">S-15</strain>
    </source>
</reference>
<accession>A0A6N9NJL3</accession>
<dbReference type="SUPFAM" id="SSF53756">
    <property type="entry name" value="UDP-Glycosyltransferase/glycogen phosphorylase"/>
    <property type="match status" value="1"/>
</dbReference>
<organism evidence="1 2">
    <name type="scientific">Acidiluteibacter ferrifornacis</name>
    <dbReference type="NCBI Taxonomy" id="2692424"/>
    <lineage>
        <taxon>Bacteria</taxon>
        <taxon>Pseudomonadati</taxon>
        <taxon>Bacteroidota</taxon>
        <taxon>Flavobacteriia</taxon>
        <taxon>Flavobacteriales</taxon>
        <taxon>Cryomorphaceae</taxon>
        <taxon>Acidiluteibacter</taxon>
    </lineage>
</organism>
<dbReference type="Proteomes" id="UP000470771">
    <property type="component" value="Unassembled WGS sequence"/>
</dbReference>
<comment type="caution">
    <text evidence="1">The sequence shown here is derived from an EMBL/GenBank/DDBJ whole genome shotgun (WGS) entry which is preliminary data.</text>
</comment>
<protein>
    <recommendedName>
        <fullName evidence="3">Glycosyltransferase subfamily 4-like N-terminal domain-containing protein</fullName>
    </recommendedName>
</protein>